<dbReference type="AlphaFoldDB" id="A0AAD1T8A8"/>
<evidence type="ECO:0000256" key="2">
    <source>
        <dbReference type="ARBA" id="ARBA00006843"/>
    </source>
</evidence>
<reference evidence="7" key="1">
    <citation type="submission" date="2022-03" db="EMBL/GenBank/DDBJ databases">
        <authorList>
            <person name="Alioto T."/>
            <person name="Alioto T."/>
            <person name="Gomez Garrido J."/>
        </authorList>
    </citation>
    <scope>NUCLEOTIDE SEQUENCE</scope>
</reference>
<comment type="similarity">
    <text evidence="2">Belongs to the CD225/Dispanin family.</text>
</comment>
<organism evidence="7 8">
    <name type="scientific">Pelobates cultripes</name>
    <name type="common">Western spadefoot toad</name>
    <dbReference type="NCBI Taxonomy" id="61616"/>
    <lineage>
        <taxon>Eukaryota</taxon>
        <taxon>Metazoa</taxon>
        <taxon>Chordata</taxon>
        <taxon>Craniata</taxon>
        <taxon>Vertebrata</taxon>
        <taxon>Euteleostomi</taxon>
        <taxon>Amphibia</taxon>
        <taxon>Batrachia</taxon>
        <taxon>Anura</taxon>
        <taxon>Pelobatoidea</taxon>
        <taxon>Pelobatidae</taxon>
        <taxon>Pelobates</taxon>
    </lineage>
</organism>
<evidence type="ECO:0000313" key="8">
    <source>
        <dbReference type="Proteomes" id="UP001295444"/>
    </source>
</evidence>
<dbReference type="PANTHER" id="PTHR14948:SF46">
    <property type="entry name" value="DISPANIN SUBFAMILY A MEMBER 2B-LIKE-RELATED"/>
    <property type="match status" value="1"/>
</dbReference>
<protein>
    <submittedName>
        <fullName evidence="7">Proline-rich transmembrane 1-like</fullName>
    </submittedName>
</protein>
<keyword evidence="8" id="KW-1185">Reference proteome</keyword>
<feature type="transmembrane region" description="Helical" evidence="6">
    <location>
        <begin position="155"/>
        <end position="177"/>
    </location>
</feature>
<comment type="subcellular location">
    <subcellularLocation>
        <location evidence="1">Membrane</location>
    </subcellularLocation>
</comment>
<dbReference type="Proteomes" id="UP001295444">
    <property type="component" value="Chromosome 10"/>
</dbReference>
<evidence type="ECO:0000256" key="1">
    <source>
        <dbReference type="ARBA" id="ARBA00004370"/>
    </source>
</evidence>
<dbReference type="GO" id="GO:0016020">
    <property type="term" value="C:membrane"/>
    <property type="evidence" value="ECO:0007669"/>
    <property type="project" value="UniProtKB-SubCell"/>
</dbReference>
<dbReference type="PANTHER" id="PTHR14948">
    <property type="entry name" value="NG5"/>
    <property type="match status" value="1"/>
</dbReference>
<gene>
    <name evidence="7" type="ORF">PECUL_23A061680</name>
</gene>
<evidence type="ECO:0000256" key="6">
    <source>
        <dbReference type="SAM" id="Phobius"/>
    </source>
</evidence>
<keyword evidence="3 6" id="KW-0812">Transmembrane</keyword>
<dbReference type="Pfam" id="PF04505">
    <property type="entry name" value="CD225"/>
    <property type="match status" value="1"/>
</dbReference>
<dbReference type="InterPro" id="IPR051423">
    <property type="entry name" value="CD225/Dispanin"/>
</dbReference>
<dbReference type="EMBL" id="OW240921">
    <property type="protein sequence ID" value="CAH2318319.1"/>
    <property type="molecule type" value="Genomic_DNA"/>
</dbReference>
<keyword evidence="4 6" id="KW-1133">Transmembrane helix</keyword>
<evidence type="ECO:0000256" key="4">
    <source>
        <dbReference type="ARBA" id="ARBA00022989"/>
    </source>
</evidence>
<dbReference type="InterPro" id="IPR007593">
    <property type="entry name" value="CD225/Dispanin_fam"/>
</dbReference>
<evidence type="ECO:0000256" key="5">
    <source>
        <dbReference type="ARBA" id="ARBA00023136"/>
    </source>
</evidence>
<sequence length="190" mass="21017">MPRSGTLRIARKPQQVILQDKTLCRSLKARNYFPMKTVDGCKYSNPNLSDPDNEETALQTCYMPTPYQQGQPIANYAPQQAMPGPTVIAMQPNVAVVRQPVPKDYLCLSIVNLLLCCMPLGIAALIYSCKTQDSLRYGDMNSAVSNSRTSFKLNMVALGIGIVLNLVWIGLVIYINVAATQYINSYYVNG</sequence>
<proteinExistence type="inferred from homology"/>
<evidence type="ECO:0000256" key="3">
    <source>
        <dbReference type="ARBA" id="ARBA00022692"/>
    </source>
</evidence>
<keyword evidence="5 6" id="KW-0472">Membrane</keyword>
<name>A0AAD1T8A8_PELCU</name>
<accession>A0AAD1T8A8</accession>
<feature type="transmembrane region" description="Helical" evidence="6">
    <location>
        <begin position="105"/>
        <end position="127"/>
    </location>
</feature>
<evidence type="ECO:0000313" key="7">
    <source>
        <dbReference type="EMBL" id="CAH2318319.1"/>
    </source>
</evidence>